<reference evidence="6 7" key="1">
    <citation type="submission" date="2018-01" db="EMBL/GenBank/DDBJ databases">
        <title>Draft genome sequence of Jiangella sp. GTF31.</title>
        <authorList>
            <person name="Sahin N."/>
            <person name="Ay H."/>
            <person name="Saygin H."/>
        </authorList>
    </citation>
    <scope>NUCLEOTIDE SEQUENCE [LARGE SCALE GENOMIC DNA]</scope>
    <source>
        <strain evidence="6 7">GTF31</strain>
    </source>
</reference>
<evidence type="ECO:0000256" key="2">
    <source>
        <dbReference type="ARBA" id="ARBA00009348"/>
    </source>
</evidence>
<feature type="domain" description="Sialidase" evidence="5">
    <location>
        <begin position="83"/>
        <end position="363"/>
    </location>
</feature>
<dbReference type="Proteomes" id="UP000248764">
    <property type="component" value="Unassembled WGS sequence"/>
</dbReference>
<dbReference type="GO" id="GO:0016020">
    <property type="term" value="C:membrane"/>
    <property type="evidence" value="ECO:0007669"/>
    <property type="project" value="TreeGrafter"/>
</dbReference>
<evidence type="ECO:0000259" key="5">
    <source>
        <dbReference type="Pfam" id="PF13088"/>
    </source>
</evidence>
<dbReference type="InterPro" id="IPR026856">
    <property type="entry name" value="Sialidase_fam"/>
</dbReference>
<accession>A0A2W2BSK5</accession>
<dbReference type="Pfam" id="PF13088">
    <property type="entry name" value="BNR_2"/>
    <property type="match status" value="1"/>
</dbReference>
<evidence type="ECO:0000313" key="6">
    <source>
        <dbReference type="EMBL" id="PZF82998.1"/>
    </source>
</evidence>
<name>A0A2W2BSK5_9ACTN</name>
<dbReference type="PROSITE" id="PS51318">
    <property type="entry name" value="TAT"/>
    <property type="match status" value="1"/>
</dbReference>
<dbReference type="InterPro" id="IPR036278">
    <property type="entry name" value="Sialidase_sf"/>
</dbReference>
<dbReference type="SUPFAM" id="SSF50939">
    <property type="entry name" value="Sialidases"/>
    <property type="match status" value="1"/>
</dbReference>
<comment type="catalytic activity">
    <reaction evidence="1">
        <text>Hydrolysis of alpha-(2-&gt;3)-, alpha-(2-&gt;6)-, alpha-(2-&gt;8)- glycosidic linkages of terminal sialic acid residues in oligosaccharides, glycoproteins, glycolipids, colominic acid and synthetic substrates.</text>
        <dbReference type="EC" id="3.2.1.18"/>
    </reaction>
</comment>
<dbReference type="GO" id="GO:0005737">
    <property type="term" value="C:cytoplasm"/>
    <property type="evidence" value="ECO:0007669"/>
    <property type="project" value="TreeGrafter"/>
</dbReference>
<feature type="chain" id="PRO_5038379058" description="exo-alpha-sialidase" evidence="4">
    <location>
        <begin position="35"/>
        <end position="548"/>
    </location>
</feature>
<protein>
    <recommendedName>
        <fullName evidence="3">exo-alpha-sialidase</fullName>
        <ecNumber evidence="3">3.2.1.18</ecNumber>
    </recommendedName>
</protein>
<gene>
    <name evidence="6" type="ORF">C1I92_14545</name>
</gene>
<evidence type="ECO:0000256" key="3">
    <source>
        <dbReference type="ARBA" id="ARBA00012733"/>
    </source>
</evidence>
<dbReference type="PANTHER" id="PTHR10628">
    <property type="entry name" value="SIALIDASE"/>
    <property type="match status" value="1"/>
</dbReference>
<keyword evidence="7" id="KW-1185">Reference proteome</keyword>
<comment type="similarity">
    <text evidence="2">Belongs to the glycosyl hydrolase 33 family.</text>
</comment>
<evidence type="ECO:0000256" key="4">
    <source>
        <dbReference type="SAM" id="SignalP"/>
    </source>
</evidence>
<evidence type="ECO:0000256" key="1">
    <source>
        <dbReference type="ARBA" id="ARBA00000427"/>
    </source>
</evidence>
<dbReference type="PANTHER" id="PTHR10628:SF30">
    <property type="entry name" value="EXO-ALPHA-SIALIDASE"/>
    <property type="match status" value="1"/>
</dbReference>
<dbReference type="GO" id="GO:0009313">
    <property type="term" value="P:oligosaccharide catabolic process"/>
    <property type="evidence" value="ECO:0007669"/>
    <property type="project" value="TreeGrafter"/>
</dbReference>
<evidence type="ECO:0000313" key="7">
    <source>
        <dbReference type="Proteomes" id="UP000248764"/>
    </source>
</evidence>
<dbReference type="GO" id="GO:0004308">
    <property type="term" value="F:exo-alpha-sialidase activity"/>
    <property type="evidence" value="ECO:0007669"/>
    <property type="project" value="UniProtKB-EC"/>
</dbReference>
<feature type="signal peptide" evidence="4">
    <location>
        <begin position="1"/>
        <end position="34"/>
    </location>
</feature>
<keyword evidence="4" id="KW-0732">Signal</keyword>
<dbReference type="EC" id="3.2.1.18" evidence="3"/>
<dbReference type="CDD" id="cd15482">
    <property type="entry name" value="Sialidase_non-viral"/>
    <property type="match status" value="1"/>
</dbReference>
<sequence length="548" mass="57641">MTARSATPMPITRRHAIGAGLGAAVALVTATAPAAARPVRAAGAGGGLEPTTLWSRGENGWVDFRVHAVDVTPAGTVLALSEARVGTSADDGPKDLVLRRSTDGGRTWGPTTFIEDHHGGAWANPTPVVDLRTGRITVFYALNAAGRSSRVFRRASADDGRSWSDPIEVTDLFEGNERGWTFHLPGPGRGIQLADGRLLVEVWHRRSIDLPAADRDYSVSVVYSDDGGRTWAWGGIVPDPAGLGLDEARIAQLATGEVIVNSRLASGVSNTSRAVARSRDGGRTFTDAAVETNIAPHAGIAAGLATRVDRNGVERVVYTSPVRGTGRDTLYARLSHDGAESWSWGRVIDDARAGYSDVVWLDDDMLLVLYSRLGGSGVETLDVVAARFDLAWLTQGRDDVDGGPVGFLHTYQVEGLRAETTVPRAPMIIEPAAGGSAVTHVPADAPDDAHAVTIVPAASRPHLLRCRFRRPDATPGGADVVVEVDGRPRGGVVATSGADPFLDVDLGIIPVRAGRPVRVAFRAAGPGPDGDSHAFQIDAISLVPRSSA</sequence>
<proteinExistence type="inferred from homology"/>
<comment type="caution">
    <text evidence="6">The sequence shown here is derived from an EMBL/GenBank/DDBJ whole genome shotgun (WGS) entry which is preliminary data.</text>
</comment>
<dbReference type="InterPro" id="IPR011040">
    <property type="entry name" value="Sialidase"/>
</dbReference>
<dbReference type="GO" id="GO:0006689">
    <property type="term" value="P:ganglioside catabolic process"/>
    <property type="evidence" value="ECO:0007669"/>
    <property type="project" value="TreeGrafter"/>
</dbReference>
<organism evidence="6 7">
    <name type="scientific">Jiangella anatolica</name>
    <dbReference type="NCBI Taxonomy" id="2670374"/>
    <lineage>
        <taxon>Bacteria</taxon>
        <taxon>Bacillati</taxon>
        <taxon>Actinomycetota</taxon>
        <taxon>Actinomycetes</taxon>
        <taxon>Jiangellales</taxon>
        <taxon>Jiangellaceae</taxon>
        <taxon>Jiangella</taxon>
    </lineage>
</organism>
<dbReference type="EMBL" id="POTW01000030">
    <property type="protein sequence ID" value="PZF82998.1"/>
    <property type="molecule type" value="Genomic_DNA"/>
</dbReference>
<dbReference type="AlphaFoldDB" id="A0A2W2BSK5"/>
<dbReference type="RefSeq" id="WP_111255376.1">
    <property type="nucleotide sequence ID" value="NZ_POTW01000030.1"/>
</dbReference>
<dbReference type="Gene3D" id="2.120.10.10">
    <property type="match status" value="1"/>
</dbReference>
<dbReference type="InterPro" id="IPR006311">
    <property type="entry name" value="TAT_signal"/>
</dbReference>